<organism evidence="3 4">
    <name type="scientific">Salarias fasciatus</name>
    <name type="common">Jewelled blenny</name>
    <name type="synonym">Blennius fasciatus</name>
    <dbReference type="NCBI Taxonomy" id="181472"/>
    <lineage>
        <taxon>Eukaryota</taxon>
        <taxon>Metazoa</taxon>
        <taxon>Chordata</taxon>
        <taxon>Craniata</taxon>
        <taxon>Vertebrata</taxon>
        <taxon>Euteleostomi</taxon>
        <taxon>Actinopterygii</taxon>
        <taxon>Neopterygii</taxon>
        <taxon>Teleostei</taxon>
        <taxon>Neoteleostei</taxon>
        <taxon>Acanthomorphata</taxon>
        <taxon>Ovalentaria</taxon>
        <taxon>Blenniimorphae</taxon>
        <taxon>Blenniiformes</taxon>
        <taxon>Blennioidei</taxon>
        <taxon>Blenniidae</taxon>
        <taxon>Salariinae</taxon>
        <taxon>Salarias</taxon>
    </lineage>
</organism>
<keyword evidence="4" id="KW-1185">Reference proteome</keyword>
<dbReference type="SUPFAM" id="SSF52047">
    <property type="entry name" value="RNI-like"/>
    <property type="match status" value="1"/>
</dbReference>
<dbReference type="InterPro" id="IPR032675">
    <property type="entry name" value="LRR_dom_sf"/>
</dbReference>
<dbReference type="InterPro" id="IPR001611">
    <property type="entry name" value="Leu-rich_rpt"/>
</dbReference>
<accession>A0A672HP60</accession>
<name>A0A672HP60_SALFA</name>
<dbReference type="Ensembl" id="ENSSFAT00005031824.1">
    <property type="protein sequence ID" value="ENSSFAP00005030715.1"/>
    <property type="gene ID" value="ENSSFAG00005015599.1"/>
</dbReference>
<dbReference type="OMA" id="LMEDAHC"/>
<reference evidence="3" key="2">
    <citation type="submission" date="2025-08" db="UniProtKB">
        <authorList>
            <consortium name="Ensembl"/>
        </authorList>
    </citation>
    <scope>IDENTIFICATION</scope>
</reference>
<dbReference type="Proteomes" id="UP000472267">
    <property type="component" value="Chromosome 23"/>
</dbReference>
<dbReference type="Pfam" id="PF13516">
    <property type="entry name" value="LRR_6"/>
    <property type="match status" value="4"/>
</dbReference>
<keyword evidence="2" id="KW-0677">Repeat</keyword>
<evidence type="ECO:0000256" key="2">
    <source>
        <dbReference type="ARBA" id="ARBA00022737"/>
    </source>
</evidence>
<dbReference type="SMART" id="SM00368">
    <property type="entry name" value="LRR_RI"/>
    <property type="match status" value="8"/>
</dbReference>
<reference evidence="3" key="1">
    <citation type="submission" date="2019-06" db="EMBL/GenBank/DDBJ databases">
        <authorList>
            <consortium name="Wellcome Sanger Institute Data Sharing"/>
        </authorList>
    </citation>
    <scope>NUCLEOTIDE SEQUENCE [LARGE SCALE GENOMIC DNA]</scope>
</reference>
<dbReference type="PROSITE" id="PS51450">
    <property type="entry name" value="LRR"/>
    <property type="match status" value="2"/>
</dbReference>
<dbReference type="Gene3D" id="3.80.10.10">
    <property type="entry name" value="Ribonuclease Inhibitor"/>
    <property type="match status" value="2"/>
</dbReference>
<proteinExistence type="predicted"/>
<dbReference type="PRINTS" id="PR00019">
    <property type="entry name" value="LEURICHRPT"/>
</dbReference>
<evidence type="ECO:0000256" key="1">
    <source>
        <dbReference type="ARBA" id="ARBA00022614"/>
    </source>
</evidence>
<keyword evidence="1" id="KW-0433">Leucine-rich repeat</keyword>
<dbReference type="InterPro" id="IPR051261">
    <property type="entry name" value="NLR"/>
</dbReference>
<dbReference type="Pfam" id="PF00560">
    <property type="entry name" value="LRR_1"/>
    <property type="match status" value="1"/>
</dbReference>
<evidence type="ECO:0000313" key="3">
    <source>
        <dbReference type="Ensembl" id="ENSSFAP00005030715.1"/>
    </source>
</evidence>
<dbReference type="AlphaFoldDB" id="A0A672HP60"/>
<evidence type="ECO:0008006" key="5">
    <source>
        <dbReference type="Google" id="ProtNLM"/>
    </source>
</evidence>
<evidence type="ECO:0000313" key="4">
    <source>
        <dbReference type="Proteomes" id="UP000472267"/>
    </source>
</evidence>
<protein>
    <recommendedName>
        <fullName evidence="5">NACHT LRR and PYD domain-containing protein</fullName>
    </recommendedName>
</protein>
<dbReference type="InParanoid" id="A0A672HP60"/>
<sequence>MNPRRRKRSINLFHCLNELNDGSLVEEIQQSLRSGSLSTDRLSPAEWSALVFILLSSEEDLKEFDLKKYSASEETLLKLLPVVKASNKALCGSSGRGAPCLGSAGPSGLIGAPGGSSAGFHCCFFFRLSCCGLSERSCGALSSVLSSQSSSLTHLDLSNNELQDSGVKRLSLGLESPHCKLEALRSGSRCLVSEEGCASLVSAVRSKSSHLRELDLSYNHPGDSGVKELSAAVEDPHCSLETLRLSGCGLSERSCGALSSVLSSQSSSLTHLDLSNNDLQDSGVKRLSLGLESPHCKLEALSLSGCLVSEEGCASLVSAVRSKSSHLRELDLSYNHPGDSGVKELSAAMEDPHCSLETLRYGHTAGAPHGD</sequence>
<reference evidence="3" key="3">
    <citation type="submission" date="2025-09" db="UniProtKB">
        <authorList>
            <consortium name="Ensembl"/>
        </authorList>
    </citation>
    <scope>IDENTIFICATION</scope>
</reference>
<dbReference type="PANTHER" id="PTHR24106">
    <property type="entry name" value="NACHT, LRR AND CARD DOMAINS-CONTAINING"/>
    <property type="match status" value="1"/>
</dbReference>